<name>A0A919R780_9ACTN</name>
<evidence type="ECO:0000256" key="6">
    <source>
        <dbReference type="ARBA" id="ARBA00022692"/>
    </source>
</evidence>
<feature type="transmembrane region" description="Helical" evidence="12">
    <location>
        <begin position="218"/>
        <end position="238"/>
    </location>
</feature>
<keyword evidence="5 12" id="KW-0349">Heme</keyword>
<dbReference type="GO" id="GO:0046872">
    <property type="term" value="F:metal ion binding"/>
    <property type="evidence" value="ECO:0007669"/>
    <property type="project" value="UniProtKB-UniRule"/>
</dbReference>
<evidence type="ECO:0000313" key="13">
    <source>
        <dbReference type="EMBL" id="GII80961.1"/>
    </source>
</evidence>
<feature type="transmembrane region" description="Helical" evidence="12">
    <location>
        <begin position="292"/>
        <end position="309"/>
    </location>
</feature>
<sequence>MVEVLDLARLQFAVTTSFHFLFVIVTLGLAPFVAFMQTRYAITGKPVHERMTKFWGQIYVINYAVGIITGLLLEFQFGMNWTGLTAYTGNIFGAPLAMETLVAFFLDSTFLGMWIFGWGRLPKFVHLLLFYLVTITAYVSAFWIIVANGYMQHPVGDVVENGAARLADLSALLTNPNALAALKHVIAAALLIGGYLIAGVSAWHLRRGTGDRDVHGRALRLGLLVAFFASWTTSIMGFQQVDLVARTQPGKIAVINPGKVQELGLPPGDVSAGTAPAWIKGFFDWMLTVGEIYQYVGLIFVLMLIGKFIERRKLVLRLLTWLIPIPFTAVVAGWLVREVGRQPWAVYGRLKTEDAVAPLSFGPVLASLVLFTLLYVVAVGTDWFLIARYARRGPDGSVLGRTLADTEKRDRSDEAVTPAF</sequence>
<dbReference type="GO" id="GO:0009055">
    <property type="term" value="F:electron transfer activity"/>
    <property type="evidence" value="ECO:0007669"/>
    <property type="project" value="UniProtKB-UniRule"/>
</dbReference>
<evidence type="ECO:0000256" key="2">
    <source>
        <dbReference type="ARBA" id="ARBA00009819"/>
    </source>
</evidence>
<keyword evidence="4 12" id="KW-1003">Cell membrane</keyword>
<evidence type="ECO:0000256" key="3">
    <source>
        <dbReference type="ARBA" id="ARBA00022448"/>
    </source>
</evidence>
<feature type="transmembrane region" description="Helical" evidence="12">
    <location>
        <begin position="54"/>
        <end position="73"/>
    </location>
</feature>
<dbReference type="EMBL" id="BOOU01000085">
    <property type="protein sequence ID" value="GII80961.1"/>
    <property type="molecule type" value="Genomic_DNA"/>
</dbReference>
<organism evidence="13 14">
    <name type="scientific">Sphaerisporangium rufum</name>
    <dbReference type="NCBI Taxonomy" id="1381558"/>
    <lineage>
        <taxon>Bacteria</taxon>
        <taxon>Bacillati</taxon>
        <taxon>Actinomycetota</taxon>
        <taxon>Actinomycetes</taxon>
        <taxon>Streptosporangiales</taxon>
        <taxon>Streptosporangiaceae</taxon>
        <taxon>Sphaerisporangium</taxon>
    </lineage>
</organism>
<feature type="transmembrane region" description="Helical" evidence="12">
    <location>
        <begin position="316"/>
        <end position="336"/>
    </location>
</feature>
<feature type="transmembrane region" description="Helical" evidence="12">
    <location>
        <begin position="185"/>
        <end position="206"/>
    </location>
</feature>
<dbReference type="PANTHER" id="PTHR30365">
    <property type="entry name" value="CYTOCHROME D UBIQUINOL OXIDASE"/>
    <property type="match status" value="1"/>
</dbReference>
<dbReference type="GO" id="GO:0020037">
    <property type="term" value="F:heme binding"/>
    <property type="evidence" value="ECO:0007669"/>
    <property type="project" value="TreeGrafter"/>
</dbReference>
<evidence type="ECO:0000313" key="14">
    <source>
        <dbReference type="Proteomes" id="UP000655287"/>
    </source>
</evidence>
<dbReference type="Proteomes" id="UP000655287">
    <property type="component" value="Unassembled WGS sequence"/>
</dbReference>
<dbReference type="Pfam" id="PF01654">
    <property type="entry name" value="Cyt_bd_oxida_I"/>
    <property type="match status" value="2"/>
</dbReference>
<keyword evidence="3 12" id="KW-0813">Transport</keyword>
<dbReference type="PANTHER" id="PTHR30365:SF15">
    <property type="entry name" value="CYTOCHROME BD UBIQUINOL OXIDASE SUBUNIT 1"/>
    <property type="match status" value="1"/>
</dbReference>
<evidence type="ECO:0000256" key="4">
    <source>
        <dbReference type="ARBA" id="ARBA00022475"/>
    </source>
</evidence>
<evidence type="ECO:0000256" key="12">
    <source>
        <dbReference type="PIRNR" id="PIRNR006446"/>
    </source>
</evidence>
<dbReference type="AlphaFoldDB" id="A0A919R780"/>
<protein>
    <submittedName>
        <fullName evidence="13">Cytochrome ubiquinol oxidase subunit I</fullName>
    </submittedName>
</protein>
<evidence type="ECO:0000256" key="11">
    <source>
        <dbReference type="ARBA" id="ARBA00023136"/>
    </source>
</evidence>
<accession>A0A919R780</accession>
<dbReference type="RefSeq" id="WP_239137849.1">
    <property type="nucleotide sequence ID" value="NZ_BOOU01000085.1"/>
</dbReference>
<dbReference type="GO" id="GO:0070069">
    <property type="term" value="C:cytochrome complex"/>
    <property type="evidence" value="ECO:0007669"/>
    <property type="project" value="UniProtKB-UniRule"/>
</dbReference>
<evidence type="ECO:0000256" key="8">
    <source>
        <dbReference type="ARBA" id="ARBA00022982"/>
    </source>
</evidence>
<evidence type="ECO:0000256" key="1">
    <source>
        <dbReference type="ARBA" id="ARBA00004651"/>
    </source>
</evidence>
<keyword evidence="10 12" id="KW-0408">Iron</keyword>
<feature type="transmembrane region" description="Helical" evidence="12">
    <location>
        <begin position="20"/>
        <end position="42"/>
    </location>
</feature>
<dbReference type="GO" id="GO:0019646">
    <property type="term" value="P:aerobic electron transport chain"/>
    <property type="evidence" value="ECO:0007669"/>
    <property type="project" value="InterPro"/>
</dbReference>
<dbReference type="GO" id="GO:0016682">
    <property type="term" value="F:oxidoreductase activity, acting on diphenols and related substances as donors, oxygen as acceptor"/>
    <property type="evidence" value="ECO:0007669"/>
    <property type="project" value="TreeGrafter"/>
</dbReference>
<keyword evidence="6 12" id="KW-0812">Transmembrane</keyword>
<feature type="transmembrane region" description="Helical" evidence="12">
    <location>
        <begin position="93"/>
        <end position="116"/>
    </location>
</feature>
<feature type="transmembrane region" description="Helical" evidence="12">
    <location>
        <begin position="356"/>
        <end position="385"/>
    </location>
</feature>
<evidence type="ECO:0000256" key="9">
    <source>
        <dbReference type="ARBA" id="ARBA00022989"/>
    </source>
</evidence>
<dbReference type="InterPro" id="IPR002585">
    <property type="entry name" value="Cyt-d_ubiquinol_oxidase_su_1"/>
</dbReference>
<keyword evidence="11 12" id="KW-0472">Membrane</keyword>
<evidence type="ECO:0000256" key="10">
    <source>
        <dbReference type="ARBA" id="ARBA00023004"/>
    </source>
</evidence>
<gene>
    <name evidence="13" type="primary">cydA_3</name>
    <name evidence="13" type="ORF">Sru01_59430</name>
</gene>
<keyword evidence="9 12" id="KW-1133">Transmembrane helix</keyword>
<comment type="caution">
    <text evidence="13">The sequence shown here is derived from an EMBL/GenBank/DDBJ whole genome shotgun (WGS) entry which is preliminary data.</text>
</comment>
<keyword evidence="7 12" id="KW-0479">Metal-binding</keyword>
<reference evidence="13" key="1">
    <citation type="submission" date="2021-01" db="EMBL/GenBank/DDBJ databases">
        <title>Whole genome shotgun sequence of Sphaerisporangium rufum NBRC 109079.</title>
        <authorList>
            <person name="Komaki H."/>
            <person name="Tamura T."/>
        </authorList>
    </citation>
    <scope>NUCLEOTIDE SEQUENCE</scope>
    <source>
        <strain evidence="13">NBRC 109079</strain>
    </source>
</reference>
<comment type="subcellular location">
    <subcellularLocation>
        <location evidence="1">Cell membrane</location>
        <topology evidence="1">Multi-pass membrane protein</topology>
    </subcellularLocation>
</comment>
<comment type="similarity">
    <text evidence="2 12">Belongs to the cytochrome ubiquinol oxidase subunit 1 family.</text>
</comment>
<dbReference type="GO" id="GO:0005886">
    <property type="term" value="C:plasma membrane"/>
    <property type="evidence" value="ECO:0007669"/>
    <property type="project" value="UniProtKB-SubCell"/>
</dbReference>
<evidence type="ECO:0000256" key="7">
    <source>
        <dbReference type="ARBA" id="ARBA00022723"/>
    </source>
</evidence>
<feature type="transmembrane region" description="Helical" evidence="12">
    <location>
        <begin position="128"/>
        <end position="146"/>
    </location>
</feature>
<keyword evidence="8 12" id="KW-0249">Electron transport</keyword>
<keyword evidence="14" id="KW-1185">Reference proteome</keyword>
<dbReference type="PIRSF" id="PIRSF006446">
    <property type="entry name" value="Cyt_quinol_oxidase_1"/>
    <property type="match status" value="1"/>
</dbReference>
<proteinExistence type="inferred from homology"/>
<evidence type="ECO:0000256" key="5">
    <source>
        <dbReference type="ARBA" id="ARBA00022617"/>
    </source>
</evidence>